<keyword evidence="3" id="KW-1185">Reference proteome</keyword>
<feature type="region of interest" description="Disordered" evidence="1">
    <location>
        <begin position="97"/>
        <end position="116"/>
    </location>
</feature>
<evidence type="ECO:0000313" key="2">
    <source>
        <dbReference type="EMBL" id="MFC1407427.1"/>
    </source>
</evidence>
<feature type="non-terminal residue" evidence="2">
    <location>
        <position position="1"/>
    </location>
</feature>
<gene>
    <name evidence="2" type="ORF">ACEZDJ_39735</name>
</gene>
<feature type="region of interest" description="Disordered" evidence="1">
    <location>
        <begin position="1"/>
        <end position="34"/>
    </location>
</feature>
<name>A0ABV6V129_9ACTN</name>
<reference evidence="2 3" key="1">
    <citation type="submission" date="2024-09" db="EMBL/GenBank/DDBJ databases">
        <authorList>
            <person name="Lee S.D."/>
        </authorList>
    </citation>
    <scope>NUCLEOTIDE SEQUENCE [LARGE SCALE GENOMIC DNA]</scope>
    <source>
        <strain evidence="2 3">N1-5</strain>
    </source>
</reference>
<organism evidence="2 3">
    <name type="scientific">Streptacidiphilus cavernicola</name>
    <dbReference type="NCBI Taxonomy" id="3342716"/>
    <lineage>
        <taxon>Bacteria</taxon>
        <taxon>Bacillati</taxon>
        <taxon>Actinomycetota</taxon>
        <taxon>Actinomycetes</taxon>
        <taxon>Kitasatosporales</taxon>
        <taxon>Streptomycetaceae</taxon>
        <taxon>Streptacidiphilus</taxon>
    </lineage>
</organism>
<proteinExistence type="predicted"/>
<accession>A0ABV6V129</accession>
<protein>
    <submittedName>
        <fullName evidence="2">Uncharacterized protein</fullName>
    </submittedName>
</protein>
<evidence type="ECO:0000256" key="1">
    <source>
        <dbReference type="SAM" id="MobiDB-lite"/>
    </source>
</evidence>
<evidence type="ECO:0000313" key="3">
    <source>
        <dbReference type="Proteomes" id="UP001592528"/>
    </source>
</evidence>
<dbReference type="Proteomes" id="UP001592528">
    <property type="component" value="Unassembled WGS sequence"/>
</dbReference>
<comment type="caution">
    <text evidence="2">The sequence shown here is derived from an EMBL/GenBank/DDBJ whole genome shotgun (WGS) entry which is preliminary data.</text>
</comment>
<sequence>ARSQRRVARWPTLSAERKLPGSTPPAHHPTLIGYTTPRDAIPLVKRGIGNLAAADLSQITRAVKRKLKMLQYRPEVLDGCLAGAGLSMALSPDRRWDENARPLTTPGMAASSPCHC</sequence>
<dbReference type="EMBL" id="JBHEZZ010000046">
    <property type="protein sequence ID" value="MFC1407427.1"/>
    <property type="molecule type" value="Genomic_DNA"/>
</dbReference>